<dbReference type="AlphaFoldDB" id="A0A075ADJ5"/>
<accession>A0A075ADJ5</accession>
<reference evidence="1 2" key="1">
    <citation type="submission" date="2013-11" db="EMBL/GenBank/DDBJ databases">
        <title>Opisthorchis viverrini - life in the bile duct.</title>
        <authorList>
            <person name="Young N.D."/>
            <person name="Nagarajan N."/>
            <person name="Lin S.J."/>
            <person name="Korhonen P.K."/>
            <person name="Jex A.R."/>
            <person name="Hall R.S."/>
            <person name="Safavi-Hemami H."/>
            <person name="Kaewkong W."/>
            <person name="Bertrand D."/>
            <person name="Gao S."/>
            <person name="Seet Q."/>
            <person name="Wongkham S."/>
            <person name="Teh B.T."/>
            <person name="Wongkham C."/>
            <person name="Intapan P.M."/>
            <person name="Maleewong W."/>
            <person name="Yang X."/>
            <person name="Hu M."/>
            <person name="Wang Z."/>
            <person name="Hofmann A."/>
            <person name="Sternberg P.W."/>
            <person name="Tan P."/>
            <person name="Wang J."/>
            <person name="Gasser R.B."/>
        </authorList>
    </citation>
    <scope>NUCLEOTIDE SEQUENCE [LARGE SCALE GENOMIC DNA]</scope>
</reference>
<name>A0A075ADJ5_OPIVI</name>
<gene>
    <name evidence="1" type="ORF">T265_06574</name>
</gene>
<keyword evidence="2" id="KW-1185">Reference proteome</keyword>
<proteinExistence type="predicted"/>
<dbReference type="Proteomes" id="UP000054324">
    <property type="component" value="Unassembled WGS sequence"/>
</dbReference>
<evidence type="ECO:0000313" key="2">
    <source>
        <dbReference type="Proteomes" id="UP000054324"/>
    </source>
</evidence>
<dbReference type="RefSeq" id="XP_009170141.1">
    <property type="nucleotide sequence ID" value="XM_009171877.1"/>
</dbReference>
<dbReference type="CTD" id="20320753"/>
<dbReference type="EMBL" id="KL596756">
    <property type="protein sequence ID" value="KER26094.1"/>
    <property type="molecule type" value="Genomic_DNA"/>
</dbReference>
<evidence type="ECO:0000313" key="1">
    <source>
        <dbReference type="EMBL" id="KER26094.1"/>
    </source>
</evidence>
<dbReference type="KEGG" id="ovi:T265_06574"/>
<organism evidence="1 2">
    <name type="scientific">Opisthorchis viverrini</name>
    <name type="common">Southeast Asian liver fluke</name>
    <dbReference type="NCBI Taxonomy" id="6198"/>
    <lineage>
        <taxon>Eukaryota</taxon>
        <taxon>Metazoa</taxon>
        <taxon>Spiralia</taxon>
        <taxon>Lophotrochozoa</taxon>
        <taxon>Platyhelminthes</taxon>
        <taxon>Trematoda</taxon>
        <taxon>Digenea</taxon>
        <taxon>Opisthorchiida</taxon>
        <taxon>Opisthorchiata</taxon>
        <taxon>Opisthorchiidae</taxon>
        <taxon>Opisthorchis</taxon>
    </lineage>
</organism>
<protein>
    <submittedName>
        <fullName evidence="1">Uncharacterized protein</fullName>
    </submittedName>
</protein>
<dbReference type="GeneID" id="20320753"/>
<sequence length="203" mass="23810">MQDAPELHTQLASRSRKTQLSAKRRLHSFDKLVIQELEARQSVQSRQSLVHRLLLVGEKHGRFTSGLYPGRLEGFPRGEIQVTVKNRTTFSRYMTRASFSRMLQTLRLRRLSMCFGVDNTYFQYCLAFGGRPRISLYRSRYPSSTAGAASFRRWWYRVWMAAQLARRICFRRRRRDTIFQDKEEDPLAVTLWGWGCSDLPGGH</sequence>